<evidence type="ECO:0000313" key="3">
    <source>
        <dbReference type="Proteomes" id="UP000177434"/>
    </source>
</evidence>
<dbReference type="AlphaFoldDB" id="A0A1F4UFH2"/>
<name>A0A1F4UFH2_9BACT</name>
<gene>
    <name evidence="2" type="ORF">A2400_01305</name>
</gene>
<dbReference type="EMBL" id="MEUN01000112">
    <property type="protein sequence ID" value="OGC43682.1"/>
    <property type="molecule type" value="Genomic_DNA"/>
</dbReference>
<keyword evidence="1" id="KW-0812">Transmembrane</keyword>
<protein>
    <recommendedName>
        <fullName evidence="4">DUF948 domain-containing protein</fullName>
    </recommendedName>
</protein>
<keyword evidence="1" id="KW-1133">Transmembrane helix</keyword>
<evidence type="ECO:0000313" key="2">
    <source>
        <dbReference type="EMBL" id="OGC43682.1"/>
    </source>
</evidence>
<reference evidence="2 3" key="1">
    <citation type="journal article" date="2016" name="Nat. Commun.">
        <title>Thousands of microbial genomes shed light on interconnected biogeochemical processes in an aquifer system.</title>
        <authorList>
            <person name="Anantharaman K."/>
            <person name="Brown C.T."/>
            <person name="Hug L.A."/>
            <person name="Sharon I."/>
            <person name="Castelle C.J."/>
            <person name="Probst A.J."/>
            <person name="Thomas B.C."/>
            <person name="Singh A."/>
            <person name="Wilkins M.J."/>
            <person name="Karaoz U."/>
            <person name="Brodie E.L."/>
            <person name="Williams K.H."/>
            <person name="Hubbard S.S."/>
            <person name="Banfield J.F."/>
        </authorList>
    </citation>
    <scope>NUCLEOTIDE SEQUENCE [LARGE SCALE GENOMIC DNA]</scope>
</reference>
<feature type="transmembrane region" description="Helical" evidence="1">
    <location>
        <begin position="6"/>
        <end position="25"/>
    </location>
</feature>
<evidence type="ECO:0008006" key="4">
    <source>
        <dbReference type="Google" id="ProtNLM"/>
    </source>
</evidence>
<evidence type="ECO:0000256" key="1">
    <source>
        <dbReference type="SAM" id="Phobius"/>
    </source>
</evidence>
<keyword evidence="1" id="KW-0472">Membrane</keyword>
<proteinExistence type="predicted"/>
<comment type="caution">
    <text evidence="2">The sequence shown here is derived from an EMBL/GenBank/DDBJ whole genome shotgun (WGS) entry which is preliminary data.</text>
</comment>
<accession>A0A1F4UFH2</accession>
<dbReference type="Proteomes" id="UP000177434">
    <property type="component" value="Unassembled WGS sequence"/>
</dbReference>
<organism evidence="2 3">
    <name type="scientific">candidate division WS6 bacterium RIFOXYB1_FULL_33_14</name>
    <dbReference type="NCBI Taxonomy" id="1817896"/>
    <lineage>
        <taxon>Bacteria</taxon>
        <taxon>Candidatus Dojkabacteria</taxon>
    </lineage>
</organism>
<sequence>MEGIPSIYWMILIGIFTGFVCFVLYQLGMFFKDSRVVVRKAEETVGLANGLVEEVSEIVGTVKGTIYQINSAVLVPLRKITTVLSVVSGIAEGISSKKGK</sequence>